<reference evidence="2" key="2">
    <citation type="submission" date="2020-03" db="EMBL/GenBank/DDBJ databases">
        <title>The second near-complete assembly of the hexaploid bread wheat (Triticum aestivum) genome.</title>
        <authorList>
            <person name="Zimin A.V."/>
            <person name="Puiu D."/>
            <person name="Shumante A."/>
            <person name="Alonge M."/>
            <person name="Salzberg S.L."/>
        </authorList>
    </citation>
    <scope>NUCLEOTIDE SEQUENCE</scope>
    <source>
        <tissue evidence="2">Leaf</tissue>
    </source>
</reference>
<protein>
    <submittedName>
        <fullName evidence="2">Uncharacterized protein</fullName>
    </submittedName>
</protein>
<reference evidence="2" key="1">
    <citation type="journal article" date="2017" name="Gigascience">
        <title>The first near-complete assembly of the hexaploid bread wheat genome, Triticum aestivum.</title>
        <authorList>
            <person name="Zimin A.V."/>
            <person name="Puiu D."/>
            <person name="Hall R."/>
            <person name="Kingan S."/>
            <person name="Clavijo B.J."/>
            <person name="Salzberg S.L."/>
        </authorList>
    </citation>
    <scope>NUCLEOTIDE SEQUENCE</scope>
    <source>
        <tissue evidence="2">Leaf</tissue>
    </source>
</reference>
<evidence type="ECO:0000256" key="1">
    <source>
        <dbReference type="SAM" id="MobiDB-lite"/>
    </source>
</evidence>
<organism evidence="2">
    <name type="scientific">Triticum aestivum</name>
    <name type="common">Wheat</name>
    <dbReference type="NCBI Taxonomy" id="4565"/>
    <lineage>
        <taxon>Eukaryota</taxon>
        <taxon>Viridiplantae</taxon>
        <taxon>Streptophyta</taxon>
        <taxon>Embryophyta</taxon>
        <taxon>Tracheophyta</taxon>
        <taxon>Spermatophyta</taxon>
        <taxon>Magnoliopsida</taxon>
        <taxon>Liliopsida</taxon>
        <taxon>Poales</taxon>
        <taxon>Poaceae</taxon>
        <taxon>BOP clade</taxon>
        <taxon>Pooideae</taxon>
        <taxon>Triticodae</taxon>
        <taxon>Triticeae</taxon>
        <taxon>Triticinae</taxon>
        <taxon>Triticum</taxon>
    </lineage>
</organism>
<name>A0A9R1IFP3_WHEAT</name>
<feature type="region of interest" description="Disordered" evidence="1">
    <location>
        <begin position="124"/>
        <end position="154"/>
    </location>
</feature>
<comment type="caution">
    <text evidence="2">The sequence shown here is derived from an EMBL/GenBank/DDBJ whole genome shotgun (WGS) entry which is preliminary data.</text>
</comment>
<dbReference type="Proteomes" id="UP000815260">
    <property type="component" value="Chromosome 6B"/>
</dbReference>
<feature type="non-terminal residue" evidence="2">
    <location>
        <position position="1"/>
    </location>
</feature>
<dbReference type="AlphaFoldDB" id="A0A9R1IFP3"/>
<evidence type="ECO:0000313" key="2">
    <source>
        <dbReference type="EMBL" id="KAF7083292.1"/>
    </source>
</evidence>
<accession>A0A9R1IFP3</accession>
<gene>
    <name evidence="2" type="ORF">CFC21_087102</name>
</gene>
<dbReference type="EMBL" id="CM022227">
    <property type="protein sequence ID" value="KAF7083292.1"/>
    <property type="molecule type" value="Genomic_DNA"/>
</dbReference>
<dbReference type="OrthoDB" id="10384855at2759"/>
<proteinExistence type="predicted"/>
<sequence>TVDVPPGSSSICCPSAFRIARFLPLDVGSRYFCTKESDSLLRDNVKQAVLHGLRDALGKSKNDDIAGLKLLVIREGVAAALKESFSQYNICFDCDDTDPHIRLMIQEAVEEGLKAYGYQIPKKDTKSGEGAEFSAHGAASWDPAFGLTSSSQPN</sequence>
<feature type="non-terminal residue" evidence="2">
    <location>
        <position position="154"/>
    </location>
</feature>